<proteinExistence type="inferred from homology"/>
<comment type="similarity">
    <text evidence="1">Belongs to the YciI family.</text>
</comment>
<dbReference type="OrthoDB" id="9807535at2"/>
<dbReference type="RefSeq" id="WP_046478351.1">
    <property type="nucleotide sequence ID" value="NZ_LN829118.1"/>
</dbReference>
<reference evidence="4" key="1">
    <citation type="submission" date="2015-02" db="EMBL/GenBank/DDBJ databases">
        <authorList>
            <person name="Chooi Y.-H."/>
        </authorList>
    </citation>
    <scope>NUCLEOTIDE SEQUENCE [LARGE SCALE GENOMIC DNA]</scope>
    <source>
        <strain evidence="4">strain Y</strain>
    </source>
</reference>
<accession>A0A0D6JK71</accession>
<dbReference type="PANTHER" id="PTHR35174">
    <property type="entry name" value="BLL7171 PROTEIN-RELATED"/>
    <property type="match status" value="1"/>
</dbReference>
<dbReference type="EMBL" id="LN829119">
    <property type="protein sequence ID" value="CPR22040.1"/>
    <property type="molecule type" value="Genomic_DNA"/>
</dbReference>
<dbReference type="PANTHER" id="PTHR35174:SF1">
    <property type="entry name" value="BLL0086 PROTEIN"/>
    <property type="match status" value="1"/>
</dbReference>
<evidence type="ECO:0000259" key="2">
    <source>
        <dbReference type="Pfam" id="PF03795"/>
    </source>
</evidence>
<dbReference type="AlphaFoldDB" id="A0A0D6JK71"/>
<dbReference type="InterPro" id="IPR005545">
    <property type="entry name" value="YCII"/>
</dbReference>
<sequence length="117" mass="12788">MKFLSMVKSAEHQGPPPMVLMEAVGGLVEEATKAGIVINVGGLMPSQMGARVRLSNGKLSVTDGPFVEAREVIGGCTMFELKSKEEAIDWAKRLLALHLEHWPEREGECEIRQIASE</sequence>
<feature type="domain" description="YCII-related" evidence="2">
    <location>
        <begin position="1"/>
        <end position="93"/>
    </location>
</feature>
<dbReference type="SUPFAM" id="SSF54909">
    <property type="entry name" value="Dimeric alpha+beta barrel"/>
    <property type="match status" value="1"/>
</dbReference>
<dbReference type="Pfam" id="PF03795">
    <property type="entry name" value="YCII"/>
    <property type="match status" value="1"/>
</dbReference>
<name>A0A0D6JK71_9HYPH</name>
<dbReference type="KEGG" id="fiy:BN1229_v1_3473"/>
<dbReference type="Gene3D" id="3.30.70.1060">
    <property type="entry name" value="Dimeric alpha+beta barrel"/>
    <property type="match status" value="1"/>
</dbReference>
<protein>
    <submittedName>
        <fullName evidence="3">DGPFAETKE family protein</fullName>
    </submittedName>
</protein>
<evidence type="ECO:0000256" key="1">
    <source>
        <dbReference type="ARBA" id="ARBA00007689"/>
    </source>
</evidence>
<keyword evidence="4" id="KW-1185">Reference proteome</keyword>
<dbReference type="KEGG" id="fil:BN1229_v1_2441"/>
<dbReference type="Proteomes" id="UP000033187">
    <property type="component" value="Chromosome 1"/>
</dbReference>
<gene>
    <name evidence="3" type="ORF">YBN1229_v1_3473</name>
</gene>
<organism evidence="3 4">
    <name type="scientific">Candidatus Filomicrobium marinum</name>
    <dbReference type="NCBI Taxonomy" id="1608628"/>
    <lineage>
        <taxon>Bacteria</taxon>
        <taxon>Pseudomonadati</taxon>
        <taxon>Pseudomonadota</taxon>
        <taxon>Alphaproteobacteria</taxon>
        <taxon>Hyphomicrobiales</taxon>
        <taxon>Hyphomicrobiaceae</taxon>
        <taxon>Filomicrobium</taxon>
    </lineage>
</organism>
<dbReference type="InterPro" id="IPR011008">
    <property type="entry name" value="Dimeric_a/b-barrel"/>
</dbReference>
<evidence type="ECO:0000313" key="4">
    <source>
        <dbReference type="Proteomes" id="UP000033187"/>
    </source>
</evidence>
<evidence type="ECO:0000313" key="3">
    <source>
        <dbReference type="EMBL" id="CPR22040.1"/>
    </source>
</evidence>